<feature type="binding site" evidence="11">
    <location>
        <begin position="97"/>
        <end position="99"/>
    </location>
    <ligand>
        <name>substrate</name>
    </ligand>
</feature>
<keyword evidence="2 11" id="KW-0963">Cytoplasm</keyword>
<feature type="binding site" evidence="11">
    <location>
        <position position="225"/>
    </location>
    <ligand>
        <name>FMN</name>
        <dbReference type="ChEBI" id="CHEBI:58210"/>
    </ligand>
</feature>
<evidence type="ECO:0000256" key="7">
    <source>
        <dbReference type="ARBA" id="ARBA00022857"/>
    </source>
</evidence>
<dbReference type="EMBL" id="JBHUMK010000002">
    <property type="protein sequence ID" value="MFD2607838.1"/>
    <property type="molecule type" value="Genomic_DNA"/>
</dbReference>
<evidence type="ECO:0000256" key="2">
    <source>
        <dbReference type="ARBA" id="ARBA00022490"/>
    </source>
</evidence>
<accession>A0ABW5NYH9</accession>
<dbReference type="InterPro" id="IPR000262">
    <property type="entry name" value="FMN-dep_DH"/>
</dbReference>
<keyword evidence="3 11" id="KW-0285">Flavoprotein</keyword>
<comment type="caution">
    <text evidence="13">The sequence shown here is derived from an EMBL/GenBank/DDBJ whole genome shotgun (WGS) entry which is preliminary data.</text>
</comment>
<evidence type="ECO:0000256" key="9">
    <source>
        <dbReference type="ARBA" id="ARBA00023235"/>
    </source>
</evidence>
<feature type="binding site" evidence="11">
    <location>
        <position position="164"/>
    </location>
    <ligand>
        <name>Mg(2+)</name>
        <dbReference type="ChEBI" id="CHEBI:18420"/>
    </ligand>
</feature>
<evidence type="ECO:0000256" key="4">
    <source>
        <dbReference type="ARBA" id="ARBA00022643"/>
    </source>
</evidence>
<evidence type="ECO:0000313" key="13">
    <source>
        <dbReference type="EMBL" id="MFD2607838.1"/>
    </source>
</evidence>
<dbReference type="CDD" id="cd02811">
    <property type="entry name" value="IDI-2_FMN"/>
    <property type="match status" value="1"/>
</dbReference>
<feature type="binding site" evidence="11">
    <location>
        <position position="97"/>
    </location>
    <ligand>
        <name>FMN</name>
        <dbReference type="ChEBI" id="CHEBI:58210"/>
    </ligand>
</feature>
<dbReference type="Pfam" id="PF01070">
    <property type="entry name" value="FMN_dh"/>
    <property type="match status" value="1"/>
</dbReference>
<keyword evidence="6 11" id="KW-0460">Magnesium</keyword>
<keyword evidence="9 11" id="KW-0413">Isomerase</keyword>
<comment type="cofactor">
    <cofactor evidence="1 11">
        <name>FMN</name>
        <dbReference type="ChEBI" id="CHEBI:58210"/>
    </cofactor>
</comment>
<dbReference type="SUPFAM" id="SSF51395">
    <property type="entry name" value="FMN-linked oxidoreductases"/>
    <property type="match status" value="1"/>
</dbReference>
<name>A0ABW5NYH9_9DEIO</name>
<dbReference type="PANTHER" id="PTHR43665:SF1">
    <property type="entry name" value="ISOPENTENYL-DIPHOSPHATE DELTA-ISOMERASE"/>
    <property type="match status" value="1"/>
</dbReference>
<evidence type="ECO:0000256" key="11">
    <source>
        <dbReference type="HAMAP-Rule" id="MF_00354"/>
    </source>
</evidence>
<dbReference type="RefSeq" id="WP_386841849.1">
    <property type="nucleotide sequence ID" value="NZ_JBHUMK010000002.1"/>
</dbReference>
<comment type="cofactor">
    <cofactor evidence="11">
        <name>Mg(2+)</name>
        <dbReference type="ChEBI" id="CHEBI:18420"/>
    </cofactor>
</comment>
<evidence type="ECO:0000256" key="5">
    <source>
        <dbReference type="ARBA" id="ARBA00022723"/>
    </source>
</evidence>
<dbReference type="HAMAP" id="MF_00354">
    <property type="entry name" value="Idi_2"/>
    <property type="match status" value="1"/>
</dbReference>
<gene>
    <name evidence="11 13" type="primary">fni</name>
    <name evidence="13" type="ORF">ACFSR9_00075</name>
</gene>
<dbReference type="Gene3D" id="3.20.20.70">
    <property type="entry name" value="Aldolase class I"/>
    <property type="match status" value="1"/>
</dbReference>
<organism evidence="13 14">
    <name type="scientific">Deinococcus taklimakanensis</name>
    <dbReference type="NCBI Taxonomy" id="536443"/>
    <lineage>
        <taxon>Bacteria</taxon>
        <taxon>Thermotogati</taxon>
        <taxon>Deinococcota</taxon>
        <taxon>Deinococci</taxon>
        <taxon>Deinococcales</taxon>
        <taxon>Deinococcaceae</taxon>
        <taxon>Deinococcus</taxon>
    </lineage>
</organism>
<evidence type="ECO:0000256" key="6">
    <source>
        <dbReference type="ARBA" id="ARBA00022842"/>
    </source>
</evidence>
<proteinExistence type="inferred from homology"/>
<comment type="subunit">
    <text evidence="10 11">Homooctamer. Dimer of tetramers.</text>
</comment>
<keyword evidence="4 11" id="KW-0288">FMN</keyword>
<dbReference type="Proteomes" id="UP001597475">
    <property type="component" value="Unassembled WGS sequence"/>
</dbReference>
<dbReference type="NCBIfam" id="TIGR02151">
    <property type="entry name" value="IPP_isom_2"/>
    <property type="match status" value="1"/>
</dbReference>
<sequence>MTGELPERKLRHLDACLTRDVQFQTVTTGLEAVPWPYRALPGVNLDDIDLGVTFLGKRLSAPLLIGAMTGGAERARQINRTLAEAAQRTGIGLMLGSQRVMLERPDARASFQVRDVAPDILLIGNLGAGQFLTGASFYGAAEIDRAAALVGADAVALHLNPLQEAMQPGGDTAYQGALARLATVLPECRTPVLIKEVGHGIGGEVARELSRLPIAALDVAGAGGTSWARVEQWVRWGEVPFPALGELGVPTARALQECRVAAPALPLVASGGVRSGLDMAKCLSLGAGVCAVALPFLPLALEGVEAVVAHIERLKWELRVALFVAGYGSVMQVRAEA</sequence>
<dbReference type="GO" id="GO:0004452">
    <property type="term" value="F:isopentenyl-diphosphate delta-isomerase activity"/>
    <property type="evidence" value="ECO:0007669"/>
    <property type="project" value="UniProtKB-EC"/>
</dbReference>
<dbReference type="InterPro" id="IPR013785">
    <property type="entry name" value="Aldolase_TIM"/>
</dbReference>
<keyword evidence="8 11" id="KW-0414">Isoprene biosynthesis</keyword>
<keyword evidence="5 11" id="KW-0479">Metal-binding</keyword>
<evidence type="ECO:0000259" key="12">
    <source>
        <dbReference type="Pfam" id="PF01070"/>
    </source>
</evidence>
<feature type="binding site" evidence="11">
    <location>
        <position position="163"/>
    </location>
    <ligand>
        <name>substrate</name>
    </ligand>
</feature>
<dbReference type="PANTHER" id="PTHR43665">
    <property type="entry name" value="ISOPENTENYL-DIPHOSPHATE DELTA-ISOMERASE"/>
    <property type="match status" value="1"/>
</dbReference>
<comment type="catalytic activity">
    <reaction evidence="11">
        <text>isopentenyl diphosphate = dimethylallyl diphosphate</text>
        <dbReference type="Rhea" id="RHEA:23284"/>
        <dbReference type="ChEBI" id="CHEBI:57623"/>
        <dbReference type="ChEBI" id="CHEBI:128769"/>
        <dbReference type="EC" id="5.3.3.2"/>
    </reaction>
</comment>
<comment type="cofactor">
    <cofactor evidence="11">
        <name>NADPH</name>
        <dbReference type="ChEBI" id="CHEBI:57783"/>
    </cofactor>
</comment>
<protein>
    <recommendedName>
        <fullName evidence="11">Isopentenyl-diphosphate delta-isomerase</fullName>
        <shortName evidence="11">IPP isomerase</shortName>
        <ecNumber evidence="11">5.3.3.2</ecNumber>
    </recommendedName>
    <alternativeName>
        <fullName evidence="11">Isopentenyl diphosphate:dimethylallyl diphosphate isomerase</fullName>
    </alternativeName>
    <alternativeName>
        <fullName evidence="11">Isopentenyl pyrophosphate isomerase</fullName>
    </alternativeName>
    <alternativeName>
        <fullName evidence="11">Type 2 isopentenyl diphosphate isomerase</fullName>
        <shortName evidence="11">IDI-2</shortName>
    </alternativeName>
</protein>
<feature type="binding site" evidence="11">
    <location>
        <begin position="67"/>
        <end position="69"/>
    </location>
    <ligand>
        <name>FMN</name>
        <dbReference type="ChEBI" id="CHEBI:58210"/>
    </ligand>
</feature>
<comment type="caution">
    <text evidence="11">Lacks conserved residue(s) required for the propagation of feature annotation.</text>
</comment>
<comment type="function">
    <text evidence="11">Involved in the biosynthesis of isoprenoids. Catalyzes the 1,3-allylic rearrangement of the homoallylic substrate isopentenyl (IPP) to its allylic isomer, dimethylallyl diphosphate (DMAPP).</text>
</comment>
<feature type="binding site" evidence="11">
    <location>
        <begin position="272"/>
        <end position="274"/>
    </location>
    <ligand>
        <name>FMN</name>
        <dbReference type="ChEBI" id="CHEBI:58210"/>
    </ligand>
</feature>
<feature type="binding site" evidence="11">
    <location>
        <position position="125"/>
    </location>
    <ligand>
        <name>FMN</name>
        <dbReference type="ChEBI" id="CHEBI:58210"/>
    </ligand>
</feature>
<feature type="binding site" evidence="11">
    <location>
        <position position="195"/>
    </location>
    <ligand>
        <name>FMN</name>
        <dbReference type="ChEBI" id="CHEBI:58210"/>
    </ligand>
</feature>
<dbReference type="PIRSF" id="PIRSF003314">
    <property type="entry name" value="IPP_isomerase"/>
    <property type="match status" value="1"/>
</dbReference>
<comment type="subcellular location">
    <subcellularLocation>
        <location evidence="11">Cytoplasm</location>
    </subcellularLocation>
</comment>
<feature type="domain" description="FMN-dependent dehydrogenase" evidence="12">
    <location>
        <begin position="248"/>
        <end position="335"/>
    </location>
</feature>
<evidence type="ECO:0000256" key="1">
    <source>
        <dbReference type="ARBA" id="ARBA00001917"/>
    </source>
</evidence>
<dbReference type="InterPro" id="IPR011179">
    <property type="entry name" value="IPdP_isomerase"/>
</dbReference>
<keyword evidence="14" id="KW-1185">Reference proteome</keyword>
<reference evidence="14" key="1">
    <citation type="journal article" date="2019" name="Int. J. Syst. Evol. Microbiol.">
        <title>The Global Catalogue of Microorganisms (GCM) 10K type strain sequencing project: providing services to taxonomists for standard genome sequencing and annotation.</title>
        <authorList>
            <consortium name="The Broad Institute Genomics Platform"/>
            <consortium name="The Broad Institute Genome Sequencing Center for Infectious Disease"/>
            <person name="Wu L."/>
            <person name="Ma J."/>
        </authorList>
    </citation>
    <scope>NUCLEOTIDE SEQUENCE [LARGE SCALE GENOMIC DNA]</scope>
    <source>
        <strain evidence="14">KCTC 33842</strain>
    </source>
</reference>
<dbReference type="EC" id="5.3.3.2" evidence="11"/>
<evidence type="ECO:0000256" key="8">
    <source>
        <dbReference type="ARBA" id="ARBA00023229"/>
    </source>
</evidence>
<keyword evidence="7 11" id="KW-0521">NADP</keyword>
<feature type="binding site" evidence="11">
    <location>
        <begin position="293"/>
        <end position="294"/>
    </location>
    <ligand>
        <name>FMN</name>
        <dbReference type="ChEBI" id="CHEBI:58210"/>
    </ligand>
</feature>
<comment type="similarity">
    <text evidence="11">Belongs to the IPP isomerase type 2 family.</text>
</comment>
<feature type="binding site" evidence="11">
    <location>
        <begin position="8"/>
        <end position="9"/>
    </location>
    <ligand>
        <name>substrate</name>
    </ligand>
</feature>
<evidence type="ECO:0000256" key="3">
    <source>
        <dbReference type="ARBA" id="ARBA00022630"/>
    </source>
</evidence>
<evidence type="ECO:0000256" key="10">
    <source>
        <dbReference type="ARBA" id="ARBA00025810"/>
    </source>
</evidence>
<evidence type="ECO:0000313" key="14">
    <source>
        <dbReference type="Proteomes" id="UP001597475"/>
    </source>
</evidence>